<accession>A0A3E3EFK8</accession>
<evidence type="ECO:0000313" key="2">
    <source>
        <dbReference type="EMBL" id="RGD86684.1"/>
    </source>
</evidence>
<proteinExistence type="predicted"/>
<name>A0A3E3EFK8_9FIRM</name>
<reference evidence="2 3" key="1">
    <citation type="submission" date="2018-08" db="EMBL/GenBank/DDBJ databases">
        <title>A genome reference for cultivated species of the human gut microbiota.</title>
        <authorList>
            <person name="Zou Y."/>
            <person name="Xue W."/>
            <person name="Luo G."/>
        </authorList>
    </citation>
    <scope>NUCLEOTIDE SEQUENCE [LARGE SCALE GENOMIC DNA]</scope>
    <source>
        <strain evidence="2 3">OM06-4</strain>
    </source>
</reference>
<dbReference type="EMBL" id="QUSL01000004">
    <property type="protein sequence ID" value="RGD86684.1"/>
    <property type="molecule type" value="Genomic_DNA"/>
</dbReference>
<evidence type="ECO:0000313" key="3">
    <source>
        <dbReference type="Proteomes" id="UP000261032"/>
    </source>
</evidence>
<dbReference type="Proteomes" id="UP001211987">
    <property type="component" value="Unassembled WGS sequence"/>
</dbReference>
<dbReference type="AlphaFoldDB" id="A0A3E3EFK8"/>
<protein>
    <recommendedName>
        <fullName evidence="4">ParB/Sulfiredoxin domain-containing protein</fullName>
    </recommendedName>
</protein>
<evidence type="ECO:0008006" key="4">
    <source>
        <dbReference type="Google" id="ProtNLM"/>
    </source>
</evidence>
<evidence type="ECO:0000313" key="1">
    <source>
        <dbReference type="EMBL" id="MDB7082257.1"/>
    </source>
</evidence>
<comment type="caution">
    <text evidence="2">The sequence shown here is derived from an EMBL/GenBank/DDBJ whole genome shotgun (WGS) entry which is preliminary data.</text>
</comment>
<reference evidence="1" key="2">
    <citation type="submission" date="2023-01" db="EMBL/GenBank/DDBJ databases">
        <title>Human gut microbiome strain richness.</title>
        <authorList>
            <person name="Chen-Liaw A."/>
        </authorList>
    </citation>
    <scope>NUCLEOTIDE SEQUENCE</scope>
    <source>
        <strain evidence="1">1001217st2_G6_1001217B_191108</strain>
    </source>
</reference>
<organism evidence="2 3">
    <name type="scientific">Thomasclavelia ramosa</name>
    <dbReference type="NCBI Taxonomy" id="1547"/>
    <lineage>
        <taxon>Bacteria</taxon>
        <taxon>Bacillati</taxon>
        <taxon>Bacillota</taxon>
        <taxon>Erysipelotrichia</taxon>
        <taxon>Erysipelotrichales</taxon>
        <taxon>Coprobacillaceae</taxon>
        <taxon>Thomasclavelia</taxon>
    </lineage>
</organism>
<gene>
    <name evidence="2" type="ORF">DXB93_04010</name>
    <name evidence="1" type="ORF">PM738_00460</name>
</gene>
<dbReference type="EMBL" id="JAQLKE010000001">
    <property type="protein sequence ID" value="MDB7082257.1"/>
    <property type="molecule type" value="Genomic_DNA"/>
</dbReference>
<dbReference type="Proteomes" id="UP000261032">
    <property type="component" value="Unassembled WGS sequence"/>
</dbReference>
<dbReference type="InterPro" id="IPR036086">
    <property type="entry name" value="ParB/Sulfiredoxin_sf"/>
</dbReference>
<dbReference type="RefSeq" id="WP_003536633.1">
    <property type="nucleotide sequence ID" value="NZ_CAACVM010000001.1"/>
</dbReference>
<dbReference type="SUPFAM" id="SSF110849">
    <property type="entry name" value="ParB/Sulfiredoxin"/>
    <property type="match status" value="1"/>
</dbReference>
<sequence>MRIQQVDITEVFFQTKEYTQGMYDSIVRIGLSFPVKVSLEQGKFYCQDGHKRLSAIANMEKLEVYKKRRKINIIVINNGNSRSNDCWRGRNMH</sequence>